<reference evidence="4" key="1">
    <citation type="journal article" date="2019" name="Int. J. Syst. Evol. Microbiol.">
        <title>The Global Catalogue of Microorganisms (GCM) 10K type strain sequencing project: providing services to taxonomists for standard genome sequencing and annotation.</title>
        <authorList>
            <consortium name="The Broad Institute Genomics Platform"/>
            <consortium name="The Broad Institute Genome Sequencing Center for Infectious Disease"/>
            <person name="Wu L."/>
            <person name="Ma J."/>
        </authorList>
    </citation>
    <scope>NUCLEOTIDE SEQUENCE [LARGE SCALE GENOMIC DNA]</scope>
    <source>
        <strain evidence="4">CGMCC 4.7645</strain>
    </source>
</reference>
<feature type="region of interest" description="Disordered" evidence="1">
    <location>
        <begin position="259"/>
        <end position="279"/>
    </location>
</feature>
<keyword evidence="2" id="KW-1133">Transmembrane helix</keyword>
<dbReference type="EMBL" id="JBHUKR010000025">
    <property type="protein sequence ID" value="MFD2422173.1"/>
    <property type="molecule type" value="Genomic_DNA"/>
</dbReference>
<evidence type="ECO:0000313" key="3">
    <source>
        <dbReference type="EMBL" id="MFD2422173.1"/>
    </source>
</evidence>
<dbReference type="InterPro" id="IPR036689">
    <property type="entry name" value="ESAT-6-like_sf"/>
</dbReference>
<dbReference type="InterPro" id="IPR010310">
    <property type="entry name" value="T7SS_ESAT-6-like"/>
</dbReference>
<feature type="transmembrane region" description="Helical" evidence="2">
    <location>
        <begin position="120"/>
        <end position="140"/>
    </location>
</feature>
<dbReference type="SUPFAM" id="SSF140453">
    <property type="entry name" value="EsxAB dimer-like"/>
    <property type="match status" value="1"/>
</dbReference>
<dbReference type="Pfam" id="PF06013">
    <property type="entry name" value="WXG100"/>
    <property type="match status" value="1"/>
</dbReference>
<keyword evidence="4" id="KW-1185">Reference proteome</keyword>
<proteinExistence type="predicted"/>
<dbReference type="RefSeq" id="WP_378271135.1">
    <property type="nucleotide sequence ID" value="NZ_JBHUKR010000025.1"/>
</dbReference>
<organism evidence="3 4">
    <name type="scientific">Amycolatopsis pigmentata</name>
    <dbReference type="NCBI Taxonomy" id="450801"/>
    <lineage>
        <taxon>Bacteria</taxon>
        <taxon>Bacillati</taxon>
        <taxon>Actinomycetota</taxon>
        <taxon>Actinomycetes</taxon>
        <taxon>Pseudonocardiales</taxon>
        <taxon>Pseudonocardiaceae</taxon>
        <taxon>Amycolatopsis</taxon>
    </lineage>
</organism>
<evidence type="ECO:0000256" key="2">
    <source>
        <dbReference type="SAM" id="Phobius"/>
    </source>
</evidence>
<evidence type="ECO:0000256" key="1">
    <source>
        <dbReference type="SAM" id="MobiDB-lite"/>
    </source>
</evidence>
<sequence>MTDVNEPVENAIIWILQKVGLNLGTGHPQRVEQKAEELRQYAETLRREYDGLNRDLAGLGDSFSGRAADAHAEAWAKHMMLAGQVADGADGMAKTLDQHADESTRIIRTIIGIALELLEMWLLCVALSWITGFLSDLIFFSRAGRLIAELYKLFTRLGELIRTTTEAMKQWGTFAGKIGEYTRVLLVEYVPDGIKEYPINLAATAVPAKLSGRNLDVGSLLLPMIPAIVQYGALNLGMEILENETKVVGGLKRFIEGKKEEPSAPELPMPDAGKPLPQAIAESPSLSSELRNLLEREFPHDRPAQQAGDAARAERGTSMESAERPETVHPLPAEYELPMPEFSRPLAEEMAEDVTLSPELRSLLEREFNLKAQREKKGSETEPATEEVVFTPKTNRELLYAFLKETLVNGTQNILLGAEQGQHDNWLSNAAIGAPLGGLRKVALEKYLKPAAYQGKPAEAPLGQRIVPEMTMRTLAYGLRNTVREAVEDAANGDPVTTQLTQDTAS</sequence>
<keyword evidence="2" id="KW-0472">Membrane</keyword>
<feature type="region of interest" description="Disordered" evidence="1">
    <location>
        <begin position="299"/>
        <end position="337"/>
    </location>
</feature>
<dbReference type="Gene3D" id="1.10.287.1060">
    <property type="entry name" value="ESAT-6-like"/>
    <property type="match status" value="1"/>
</dbReference>
<evidence type="ECO:0000313" key="4">
    <source>
        <dbReference type="Proteomes" id="UP001597417"/>
    </source>
</evidence>
<comment type="caution">
    <text evidence="3">The sequence shown here is derived from an EMBL/GenBank/DDBJ whole genome shotgun (WGS) entry which is preliminary data.</text>
</comment>
<dbReference type="Proteomes" id="UP001597417">
    <property type="component" value="Unassembled WGS sequence"/>
</dbReference>
<accession>A0ABW5G584</accession>
<gene>
    <name evidence="3" type="ORF">ACFSXZ_38190</name>
</gene>
<keyword evidence="2" id="KW-0812">Transmembrane</keyword>
<protein>
    <submittedName>
        <fullName evidence="3">WXG100 family type VII secretion target</fullName>
    </submittedName>
</protein>
<name>A0ABW5G584_9PSEU</name>
<feature type="compositionally biased region" description="Basic and acidic residues" evidence="1">
    <location>
        <begin position="311"/>
        <end position="327"/>
    </location>
</feature>